<organism evidence="2 3">
    <name type="scientific">Actinomyces bowdenii</name>
    <dbReference type="NCBI Taxonomy" id="131109"/>
    <lineage>
        <taxon>Bacteria</taxon>
        <taxon>Bacillati</taxon>
        <taxon>Actinomycetota</taxon>
        <taxon>Actinomycetes</taxon>
        <taxon>Actinomycetales</taxon>
        <taxon>Actinomycetaceae</taxon>
        <taxon>Actinomyces</taxon>
    </lineage>
</organism>
<dbReference type="GO" id="GO:0008233">
    <property type="term" value="F:peptidase activity"/>
    <property type="evidence" value="ECO:0007669"/>
    <property type="project" value="UniProtKB-KW"/>
</dbReference>
<gene>
    <name evidence="2" type="ORF">EII10_03310</name>
</gene>
<keyword evidence="3" id="KW-1185">Reference proteome</keyword>
<keyword evidence="1" id="KW-0472">Membrane</keyword>
<sequence length="780" mass="84087">MVWALYLVAIPLFLLALLVVPRLWVALVPGVVLMVNLGTMALLARTRTIAWRSMTVAYSVGVAWALLTAAATTVVAGLGGLSIEDDGAMVGLAAFVEEPAKLVPLAVVAVVAPGRMRRLAAVDWALLGFALGAGFTAAEDGVRRLQPPGLLESLLGESRFSYSLNPWGSGSYSMPLSDAVSVGHQVHTMIVAAGVGLAIALWRRRGGFRVAAVGLVALMLAWVIADHAGWNATVAWSSWTVEGVEGMPWWITLLWFLSLWGQTEALAAFILFVVCQLVDAHRRAWAGVYGWTLPGVPSFRYPRLERVPAWVRPVVVGAVAWAGYARSDLALVVSAYGDLRWGRVWAIIGGREMAEQVRGVRADAMAQAAVGGEPGARRRFALAAGLIGVGALLVCVLYGLWTAQAIGPSMSGEGDGLFFASLLDVLGQWWADMGPLAQILFTAWAVALLLAMGGSFAFALGAAGVLTWLLGHGRGLAAFLRDPRSAAENYFTTVTPGQFLWDIADFALTFVPGSALGLGTQRTARMAYEALATSRAARTPSHLDEMAELFAKHTDATTAWHADKARFTEITAQYGIEVKSFSGSNLQKTIEMLEAKGVDVNTLDELDELTISIRNGGNEMRQTAERVGERGGMHHLEAEGYYTPDAFHTPQGAKGPGPYHVDGFAMSRNGDELIIPEYKGGQSTYNPNKTYTLRQLDPSRSAPQGTPDYTMDRMLSDERVIQHLHDHPDLWQSIKEGRTSLRADVYQTPIHGETSLVHSESFSPSPDFIAKMEQKIAGFG</sequence>
<evidence type="ECO:0000313" key="3">
    <source>
        <dbReference type="Proteomes" id="UP000271272"/>
    </source>
</evidence>
<feature type="transmembrane region" description="Helical" evidence="1">
    <location>
        <begin position="89"/>
        <end position="112"/>
    </location>
</feature>
<feature type="transmembrane region" description="Helical" evidence="1">
    <location>
        <begin position="6"/>
        <end position="35"/>
    </location>
</feature>
<dbReference type="OrthoDB" id="3252924at2"/>
<evidence type="ECO:0000256" key="1">
    <source>
        <dbReference type="SAM" id="Phobius"/>
    </source>
</evidence>
<evidence type="ECO:0000313" key="2">
    <source>
        <dbReference type="EMBL" id="RRD30236.1"/>
    </source>
</evidence>
<dbReference type="EMBL" id="RQZC01000003">
    <property type="protein sequence ID" value="RRD30236.1"/>
    <property type="molecule type" value="Genomic_DNA"/>
</dbReference>
<feature type="transmembrane region" description="Helical" evidence="1">
    <location>
        <begin position="380"/>
        <end position="401"/>
    </location>
</feature>
<keyword evidence="1" id="KW-0812">Transmembrane</keyword>
<feature type="transmembrane region" description="Helical" evidence="1">
    <location>
        <begin position="182"/>
        <end position="201"/>
    </location>
</feature>
<dbReference type="AlphaFoldDB" id="A0A3P1V9A6"/>
<keyword evidence="2" id="KW-0378">Hydrolase</keyword>
<feature type="transmembrane region" description="Helical" evidence="1">
    <location>
        <begin position="439"/>
        <end position="471"/>
    </location>
</feature>
<comment type="caution">
    <text evidence="2">The sequence shown here is derived from an EMBL/GenBank/DDBJ whole genome shotgun (WGS) entry which is preliminary data.</text>
</comment>
<feature type="transmembrane region" description="Helical" evidence="1">
    <location>
        <begin position="249"/>
        <end position="274"/>
    </location>
</feature>
<accession>A0A3P1V9A6</accession>
<reference evidence="2 3" key="1">
    <citation type="submission" date="2018-11" db="EMBL/GenBank/DDBJ databases">
        <title>Genomes From Bacteria Associated with the Canine Oral Cavity: a Test Case for Automated Genome-Based Taxonomic Assignment.</title>
        <authorList>
            <person name="Coil D.A."/>
            <person name="Jospin G."/>
            <person name="Darling A.E."/>
            <person name="Wallis C."/>
            <person name="Davis I.J."/>
            <person name="Harris S."/>
            <person name="Eisen J.A."/>
            <person name="Holcombe L.J."/>
            <person name="O'Flynn C."/>
        </authorList>
    </citation>
    <scope>NUCLEOTIDE SEQUENCE [LARGE SCALE GENOMIC DNA]</scope>
    <source>
        <strain evidence="2 3">OH5050</strain>
    </source>
</reference>
<dbReference type="Proteomes" id="UP000271272">
    <property type="component" value="Unassembled WGS sequence"/>
</dbReference>
<keyword evidence="2" id="KW-0645">Protease</keyword>
<keyword evidence="1" id="KW-1133">Transmembrane helix</keyword>
<proteinExistence type="predicted"/>
<feature type="transmembrane region" description="Helical" evidence="1">
    <location>
        <begin position="56"/>
        <end position="83"/>
    </location>
</feature>
<name>A0A3P1V9A6_9ACTO</name>
<feature type="transmembrane region" description="Helical" evidence="1">
    <location>
        <begin position="119"/>
        <end position="138"/>
    </location>
</feature>
<feature type="transmembrane region" description="Helical" evidence="1">
    <location>
        <begin position="208"/>
        <end position="229"/>
    </location>
</feature>
<protein>
    <submittedName>
        <fullName evidence="2">Protease PrsW</fullName>
    </submittedName>
</protein>
<dbReference type="GO" id="GO:0006508">
    <property type="term" value="P:proteolysis"/>
    <property type="evidence" value="ECO:0007669"/>
    <property type="project" value="UniProtKB-KW"/>
</dbReference>